<comment type="caution">
    <text evidence="1">The sequence shown here is derived from an EMBL/GenBank/DDBJ whole genome shotgun (WGS) entry which is preliminary data.</text>
</comment>
<feature type="non-terminal residue" evidence="1">
    <location>
        <position position="58"/>
    </location>
</feature>
<sequence length="58" mass="6252">MVVAPISRGHISPRSPSEQSLAQQAHVFCNLKLPGWSEEPSDMVLAQRDLARPASSPA</sequence>
<accession>A0A392TQN5</accession>
<dbReference type="EMBL" id="LXQA010614017">
    <property type="protein sequence ID" value="MCI62155.1"/>
    <property type="molecule type" value="Genomic_DNA"/>
</dbReference>
<dbReference type="AlphaFoldDB" id="A0A392TQN5"/>
<evidence type="ECO:0000313" key="2">
    <source>
        <dbReference type="Proteomes" id="UP000265520"/>
    </source>
</evidence>
<keyword evidence="2" id="KW-1185">Reference proteome</keyword>
<proteinExistence type="predicted"/>
<organism evidence="1 2">
    <name type="scientific">Trifolium medium</name>
    <dbReference type="NCBI Taxonomy" id="97028"/>
    <lineage>
        <taxon>Eukaryota</taxon>
        <taxon>Viridiplantae</taxon>
        <taxon>Streptophyta</taxon>
        <taxon>Embryophyta</taxon>
        <taxon>Tracheophyta</taxon>
        <taxon>Spermatophyta</taxon>
        <taxon>Magnoliopsida</taxon>
        <taxon>eudicotyledons</taxon>
        <taxon>Gunneridae</taxon>
        <taxon>Pentapetalae</taxon>
        <taxon>rosids</taxon>
        <taxon>fabids</taxon>
        <taxon>Fabales</taxon>
        <taxon>Fabaceae</taxon>
        <taxon>Papilionoideae</taxon>
        <taxon>50 kb inversion clade</taxon>
        <taxon>NPAAA clade</taxon>
        <taxon>Hologalegina</taxon>
        <taxon>IRL clade</taxon>
        <taxon>Trifolieae</taxon>
        <taxon>Trifolium</taxon>
    </lineage>
</organism>
<protein>
    <submittedName>
        <fullName evidence="1">Uncharacterized protein</fullName>
    </submittedName>
</protein>
<evidence type="ECO:0000313" key="1">
    <source>
        <dbReference type="EMBL" id="MCI62155.1"/>
    </source>
</evidence>
<name>A0A392TQN5_9FABA</name>
<reference evidence="1 2" key="1">
    <citation type="journal article" date="2018" name="Front. Plant Sci.">
        <title>Red Clover (Trifolium pratense) and Zigzag Clover (T. medium) - A Picture of Genomic Similarities and Differences.</title>
        <authorList>
            <person name="Dluhosova J."/>
            <person name="Istvanek J."/>
            <person name="Nedelnik J."/>
            <person name="Repkova J."/>
        </authorList>
    </citation>
    <scope>NUCLEOTIDE SEQUENCE [LARGE SCALE GENOMIC DNA]</scope>
    <source>
        <strain evidence="2">cv. 10/8</strain>
        <tissue evidence="1">Leaf</tissue>
    </source>
</reference>
<dbReference type="Proteomes" id="UP000265520">
    <property type="component" value="Unassembled WGS sequence"/>
</dbReference>